<gene>
    <name evidence="2" type="ORF">B0H17DRAFT_1133226</name>
</gene>
<protein>
    <submittedName>
        <fullName evidence="2">Uncharacterized protein</fullName>
    </submittedName>
</protein>
<evidence type="ECO:0000256" key="1">
    <source>
        <dbReference type="SAM" id="MobiDB-lite"/>
    </source>
</evidence>
<proteinExistence type="predicted"/>
<organism evidence="2 3">
    <name type="scientific">Mycena rosella</name>
    <name type="common">Pink bonnet</name>
    <name type="synonym">Agaricus rosellus</name>
    <dbReference type="NCBI Taxonomy" id="1033263"/>
    <lineage>
        <taxon>Eukaryota</taxon>
        <taxon>Fungi</taxon>
        <taxon>Dikarya</taxon>
        <taxon>Basidiomycota</taxon>
        <taxon>Agaricomycotina</taxon>
        <taxon>Agaricomycetes</taxon>
        <taxon>Agaricomycetidae</taxon>
        <taxon>Agaricales</taxon>
        <taxon>Marasmiineae</taxon>
        <taxon>Mycenaceae</taxon>
        <taxon>Mycena</taxon>
    </lineage>
</organism>
<accession>A0AAD7GF91</accession>
<sequence>MDILLRARAGSQALPPGRRFGGNYPGVKASLQSSAANTLLMSQTRSTAGMFKTCIAEFSVSQTKGLDREFSEYKFGALGDLIIHLSPLRSPPSTTPLWPSISPLSDAEVLGAQAESAVFDIPRTWRHARTHTSASEEDCSYIRAGRAHTVSEQEGGEGARGGGREPDDASEWEDASESEADNTVSADVRPEGATHGYCCHSD</sequence>
<dbReference type="EMBL" id="JARKIE010000053">
    <property type="protein sequence ID" value="KAJ7692215.1"/>
    <property type="molecule type" value="Genomic_DNA"/>
</dbReference>
<reference evidence="2" key="1">
    <citation type="submission" date="2023-03" db="EMBL/GenBank/DDBJ databases">
        <title>Massive genome expansion in bonnet fungi (Mycena s.s.) driven by repeated elements and novel gene families across ecological guilds.</title>
        <authorList>
            <consortium name="Lawrence Berkeley National Laboratory"/>
            <person name="Harder C.B."/>
            <person name="Miyauchi S."/>
            <person name="Viragh M."/>
            <person name="Kuo A."/>
            <person name="Thoen E."/>
            <person name="Andreopoulos B."/>
            <person name="Lu D."/>
            <person name="Skrede I."/>
            <person name="Drula E."/>
            <person name="Henrissat B."/>
            <person name="Morin E."/>
            <person name="Kohler A."/>
            <person name="Barry K."/>
            <person name="LaButti K."/>
            <person name="Morin E."/>
            <person name="Salamov A."/>
            <person name="Lipzen A."/>
            <person name="Mereny Z."/>
            <person name="Hegedus B."/>
            <person name="Baldrian P."/>
            <person name="Stursova M."/>
            <person name="Weitz H."/>
            <person name="Taylor A."/>
            <person name="Grigoriev I.V."/>
            <person name="Nagy L.G."/>
            <person name="Martin F."/>
            <person name="Kauserud H."/>
        </authorList>
    </citation>
    <scope>NUCLEOTIDE SEQUENCE</scope>
    <source>
        <strain evidence="2">CBHHK067</strain>
    </source>
</reference>
<dbReference type="Proteomes" id="UP001221757">
    <property type="component" value="Unassembled WGS sequence"/>
</dbReference>
<dbReference type="AlphaFoldDB" id="A0AAD7GF91"/>
<keyword evidence="3" id="KW-1185">Reference proteome</keyword>
<name>A0AAD7GF91_MYCRO</name>
<evidence type="ECO:0000313" key="2">
    <source>
        <dbReference type="EMBL" id="KAJ7692215.1"/>
    </source>
</evidence>
<comment type="caution">
    <text evidence="2">The sequence shown here is derived from an EMBL/GenBank/DDBJ whole genome shotgun (WGS) entry which is preliminary data.</text>
</comment>
<feature type="region of interest" description="Disordered" evidence="1">
    <location>
        <begin position="147"/>
        <end position="202"/>
    </location>
</feature>
<evidence type="ECO:0000313" key="3">
    <source>
        <dbReference type="Proteomes" id="UP001221757"/>
    </source>
</evidence>
<feature type="compositionally biased region" description="Acidic residues" evidence="1">
    <location>
        <begin position="168"/>
        <end position="180"/>
    </location>
</feature>